<dbReference type="SUPFAM" id="SSF55811">
    <property type="entry name" value="Nudix"/>
    <property type="match status" value="1"/>
</dbReference>
<dbReference type="PROSITE" id="PS51462">
    <property type="entry name" value="NUDIX"/>
    <property type="match status" value="1"/>
</dbReference>
<dbReference type="InterPro" id="IPR015797">
    <property type="entry name" value="NUDIX_hydrolase-like_dom_sf"/>
</dbReference>
<dbReference type="Pfam" id="PF00293">
    <property type="entry name" value="NUDIX"/>
    <property type="match status" value="1"/>
</dbReference>
<accession>A0A495JH62</accession>
<sequence>MKPRTYGPDASFCPRCGAPLAGAPPTVCGSCGYALFVNARPTASLILLDGDPVTPRFLALRRAAEPRSGLWETPGGFCDGWEHPEVAAVREGREELGVEVTLGAFVGMYVGGYDYQGETLPVLDIFYLATIGADDKIRLDPAESSGMTWFPLADPPPLAFETMDAAVRAAARQLGL</sequence>
<evidence type="ECO:0000256" key="2">
    <source>
        <dbReference type="ARBA" id="ARBA00022801"/>
    </source>
</evidence>
<dbReference type="GO" id="GO:0016787">
    <property type="term" value="F:hydrolase activity"/>
    <property type="evidence" value="ECO:0007669"/>
    <property type="project" value="UniProtKB-KW"/>
</dbReference>
<dbReference type="Gene3D" id="3.90.79.10">
    <property type="entry name" value="Nucleoside Triphosphate Pyrophosphohydrolase"/>
    <property type="match status" value="1"/>
</dbReference>
<dbReference type="InterPro" id="IPR000086">
    <property type="entry name" value="NUDIX_hydrolase_dom"/>
</dbReference>
<gene>
    <name evidence="4" type="ORF">BDK92_2026</name>
</gene>
<dbReference type="OrthoDB" id="5417595at2"/>
<protein>
    <submittedName>
        <fullName evidence="4">ADP-ribose pyrophosphatase YjhB (NUDIX family)</fullName>
    </submittedName>
</protein>
<organism evidence="4 5">
    <name type="scientific">Micromonospora pisi</name>
    <dbReference type="NCBI Taxonomy" id="589240"/>
    <lineage>
        <taxon>Bacteria</taxon>
        <taxon>Bacillati</taxon>
        <taxon>Actinomycetota</taxon>
        <taxon>Actinomycetes</taxon>
        <taxon>Micromonosporales</taxon>
        <taxon>Micromonosporaceae</taxon>
        <taxon>Micromonospora</taxon>
    </lineage>
</organism>
<name>A0A495JH62_9ACTN</name>
<keyword evidence="5" id="KW-1185">Reference proteome</keyword>
<evidence type="ECO:0000313" key="5">
    <source>
        <dbReference type="Proteomes" id="UP000277671"/>
    </source>
</evidence>
<proteinExistence type="inferred from homology"/>
<dbReference type="AlphaFoldDB" id="A0A495JH62"/>
<comment type="caution">
    <text evidence="4">The sequence shown here is derived from an EMBL/GenBank/DDBJ whole genome shotgun (WGS) entry which is preliminary data.</text>
</comment>
<dbReference type="InterPro" id="IPR020084">
    <property type="entry name" value="NUDIX_hydrolase_CS"/>
</dbReference>
<reference evidence="4 5" key="1">
    <citation type="submission" date="2018-10" db="EMBL/GenBank/DDBJ databases">
        <title>Sequencing the genomes of 1000 actinobacteria strains.</title>
        <authorList>
            <person name="Klenk H.-P."/>
        </authorList>
    </citation>
    <scope>NUCLEOTIDE SEQUENCE [LARGE SCALE GENOMIC DNA]</scope>
    <source>
        <strain evidence="4 5">DSM 45175</strain>
    </source>
</reference>
<keyword evidence="2" id="KW-0378">Hydrolase</keyword>
<evidence type="ECO:0000259" key="3">
    <source>
        <dbReference type="PROSITE" id="PS51462"/>
    </source>
</evidence>
<dbReference type="PANTHER" id="PTHR43736">
    <property type="entry name" value="ADP-RIBOSE PYROPHOSPHATASE"/>
    <property type="match status" value="1"/>
</dbReference>
<dbReference type="RefSeq" id="WP_121156461.1">
    <property type="nucleotide sequence ID" value="NZ_RBKT01000001.1"/>
</dbReference>
<dbReference type="PANTHER" id="PTHR43736:SF1">
    <property type="entry name" value="DIHYDRONEOPTERIN TRIPHOSPHATE DIPHOSPHATASE"/>
    <property type="match status" value="1"/>
</dbReference>
<dbReference type="EMBL" id="RBKT01000001">
    <property type="protein sequence ID" value="RKR87734.1"/>
    <property type="molecule type" value="Genomic_DNA"/>
</dbReference>
<evidence type="ECO:0000313" key="4">
    <source>
        <dbReference type="EMBL" id="RKR87734.1"/>
    </source>
</evidence>
<feature type="domain" description="Nudix hydrolase" evidence="3">
    <location>
        <begin position="38"/>
        <end position="171"/>
    </location>
</feature>
<dbReference type="Proteomes" id="UP000277671">
    <property type="component" value="Unassembled WGS sequence"/>
</dbReference>
<comment type="similarity">
    <text evidence="1">Belongs to the Nudix hydrolase family.</text>
</comment>
<dbReference type="PROSITE" id="PS00893">
    <property type="entry name" value="NUDIX_BOX"/>
    <property type="match status" value="1"/>
</dbReference>
<evidence type="ECO:0000256" key="1">
    <source>
        <dbReference type="ARBA" id="ARBA00005582"/>
    </source>
</evidence>